<sequence>MIMVNIFTTSPLGGPQGDFQHGGVTFTFDLLVEDTPRRLVEGPMYAFVDWALPGISGLEMCRRLRANPRTAYAHLTLVLEEDDPEDNRRALKAGADDYMVGPLDRTRVLDRVLALFSERQDHHAARTVVAGGLVIDLVAFQARWRGNPIRLAPNEFRLLRFLAENPNKAHSRQDIIKGLGKGYAHIGERTVDVWMKRLRPALQEAGMGDAIRTIRMVGYCLDVT</sequence>
<organism evidence="8 9">
    <name type="scientific">Croceibacterium selenioxidans</name>
    <dbReference type="NCBI Taxonomy" id="2838833"/>
    <lineage>
        <taxon>Bacteria</taxon>
        <taxon>Pseudomonadati</taxon>
        <taxon>Pseudomonadota</taxon>
        <taxon>Alphaproteobacteria</taxon>
        <taxon>Sphingomonadales</taxon>
        <taxon>Erythrobacteraceae</taxon>
        <taxon>Croceibacterium</taxon>
    </lineage>
</organism>
<dbReference type="InterPro" id="IPR036388">
    <property type="entry name" value="WH-like_DNA-bd_sf"/>
</dbReference>
<dbReference type="Pfam" id="PF00072">
    <property type="entry name" value="Response_reg"/>
    <property type="match status" value="1"/>
</dbReference>
<name>A0ABS5W1H8_9SPHN</name>
<feature type="modified residue" description="4-aspartylphosphate" evidence="4">
    <location>
        <position position="49"/>
    </location>
</feature>
<dbReference type="SUPFAM" id="SSF46894">
    <property type="entry name" value="C-terminal effector domain of the bipartite response regulators"/>
    <property type="match status" value="1"/>
</dbReference>
<dbReference type="InterPro" id="IPR001789">
    <property type="entry name" value="Sig_transdc_resp-reg_receiver"/>
</dbReference>
<dbReference type="Proteomes" id="UP000811255">
    <property type="component" value="Unassembled WGS sequence"/>
</dbReference>
<feature type="DNA-binding region" description="OmpR/PhoB-type" evidence="5">
    <location>
        <begin position="125"/>
        <end position="223"/>
    </location>
</feature>
<evidence type="ECO:0000256" key="5">
    <source>
        <dbReference type="PROSITE-ProRule" id="PRU01091"/>
    </source>
</evidence>
<evidence type="ECO:0000256" key="4">
    <source>
        <dbReference type="PROSITE-ProRule" id="PRU00169"/>
    </source>
</evidence>
<proteinExistence type="predicted"/>
<dbReference type="PROSITE" id="PS51755">
    <property type="entry name" value="OMPR_PHOB"/>
    <property type="match status" value="1"/>
</dbReference>
<dbReference type="RefSeq" id="WP_214534453.1">
    <property type="nucleotide sequence ID" value="NZ_JAHFVK010000001.1"/>
</dbReference>
<evidence type="ECO:0000256" key="1">
    <source>
        <dbReference type="ARBA" id="ARBA00022553"/>
    </source>
</evidence>
<reference evidence="8 9" key="1">
    <citation type="submission" date="2021-05" db="EMBL/GenBank/DDBJ databases">
        <title>Croceibacterium sp. LX-88 genome sequence.</title>
        <authorList>
            <person name="Luo X."/>
        </authorList>
    </citation>
    <scope>NUCLEOTIDE SEQUENCE [LARGE SCALE GENOMIC DNA]</scope>
    <source>
        <strain evidence="8 9">LX-88</strain>
    </source>
</reference>
<evidence type="ECO:0000313" key="9">
    <source>
        <dbReference type="Proteomes" id="UP000811255"/>
    </source>
</evidence>
<evidence type="ECO:0000256" key="3">
    <source>
        <dbReference type="ARBA" id="ARBA00023125"/>
    </source>
</evidence>
<accession>A0ABS5W1H8</accession>
<comment type="caution">
    <text evidence="8">The sequence shown here is derived from an EMBL/GenBank/DDBJ whole genome shotgun (WGS) entry which is preliminary data.</text>
</comment>
<keyword evidence="1 4" id="KW-0597">Phosphoprotein</keyword>
<dbReference type="Gene3D" id="1.10.10.10">
    <property type="entry name" value="Winged helix-like DNA-binding domain superfamily/Winged helix DNA-binding domain"/>
    <property type="match status" value="1"/>
</dbReference>
<evidence type="ECO:0000313" key="8">
    <source>
        <dbReference type="EMBL" id="MBT2133177.1"/>
    </source>
</evidence>
<evidence type="ECO:0000259" key="7">
    <source>
        <dbReference type="PROSITE" id="PS51755"/>
    </source>
</evidence>
<dbReference type="InterPro" id="IPR016032">
    <property type="entry name" value="Sig_transdc_resp-reg_C-effctor"/>
</dbReference>
<keyword evidence="3 5" id="KW-0238">DNA-binding</keyword>
<dbReference type="EMBL" id="JAHFVK010000001">
    <property type="protein sequence ID" value="MBT2133177.1"/>
    <property type="molecule type" value="Genomic_DNA"/>
</dbReference>
<dbReference type="CDD" id="cd00383">
    <property type="entry name" value="trans_reg_C"/>
    <property type="match status" value="1"/>
</dbReference>
<dbReference type="SMART" id="SM00862">
    <property type="entry name" value="Trans_reg_C"/>
    <property type="match status" value="1"/>
</dbReference>
<keyword evidence="9" id="KW-1185">Reference proteome</keyword>
<dbReference type="Pfam" id="PF00486">
    <property type="entry name" value="Trans_reg_C"/>
    <property type="match status" value="1"/>
</dbReference>
<gene>
    <name evidence="8" type="ORF">KK137_02420</name>
</gene>
<feature type="domain" description="OmpR/PhoB-type" evidence="7">
    <location>
        <begin position="125"/>
        <end position="223"/>
    </location>
</feature>
<dbReference type="PANTHER" id="PTHR48111">
    <property type="entry name" value="REGULATOR OF RPOS"/>
    <property type="match status" value="1"/>
</dbReference>
<protein>
    <submittedName>
        <fullName evidence="8">Response regulator transcription factor</fullName>
    </submittedName>
</protein>
<feature type="domain" description="Response regulatory" evidence="6">
    <location>
        <begin position="1"/>
        <end position="116"/>
    </location>
</feature>
<evidence type="ECO:0000259" key="6">
    <source>
        <dbReference type="PROSITE" id="PS50110"/>
    </source>
</evidence>
<dbReference type="PROSITE" id="PS50110">
    <property type="entry name" value="RESPONSE_REGULATORY"/>
    <property type="match status" value="1"/>
</dbReference>
<dbReference type="SUPFAM" id="SSF52172">
    <property type="entry name" value="CheY-like"/>
    <property type="match status" value="1"/>
</dbReference>
<dbReference type="InterPro" id="IPR039420">
    <property type="entry name" value="WalR-like"/>
</dbReference>
<dbReference type="Gene3D" id="3.40.50.2300">
    <property type="match status" value="1"/>
</dbReference>
<evidence type="ECO:0000256" key="2">
    <source>
        <dbReference type="ARBA" id="ARBA00023012"/>
    </source>
</evidence>
<dbReference type="PANTHER" id="PTHR48111:SF40">
    <property type="entry name" value="PHOSPHATE REGULON TRANSCRIPTIONAL REGULATORY PROTEIN PHOB"/>
    <property type="match status" value="1"/>
</dbReference>
<keyword evidence="2" id="KW-0902">Two-component regulatory system</keyword>
<dbReference type="InterPro" id="IPR001867">
    <property type="entry name" value="OmpR/PhoB-type_DNA-bd"/>
</dbReference>
<dbReference type="InterPro" id="IPR011006">
    <property type="entry name" value="CheY-like_superfamily"/>
</dbReference>